<sequence length="158" mass="17725">QPKAELQLALGKEQQKHAILVERSEQLDLVAKRRGEIAEKHVKTSPADVALLASEVRDRTQQVVELLAEIDELQRAAASRSERDPSGRRKSHPPTASTPSRDLLEDAAEALVKVQLRCEDMERQRTVIEKDLLQRQGESWGQELAALHAELSRKTAQL</sequence>
<evidence type="ECO:0000256" key="1">
    <source>
        <dbReference type="SAM" id="MobiDB-lite"/>
    </source>
</evidence>
<evidence type="ECO:0000313" key="3">
    <source>
        <dbReference type="Proteomes" id="UP000649617"/>
    </source>
</evidence>
<reference evidence="2" key="1">
    <citation type="submission" date="2021-02" db="EMBL/GenBank/DDBJ databases">
        <authorList>
            <person name="Dougan E. K."/>
            <person name="Rhodes N."/>
            <person name="Thang M."/>
            <person name="Chan C."/>
        </authorList>
    </citation>
    <scope>NUCLEOTIDE SEQUENCE</scope>
</reference>
<dbReference type="EMBL" id="CAJNIZ010021113">
    <property type="protein sequence ID" value="CAE7448496.1"/>
    <property type="molecule type" value="Genomic_DNA"/>
</dbReference>
<feature type="non-terminal residue" evidence="2">
    <location>
        <position position="1"/>
    </location>
</feature>
<dbReference type="OrthoDB" id="10483362at2759"/>
<name>A0A812RPA7_SYMPI</name>
<keyword evidence="3" id="KW-1185">Reference proteome</keyword>
<comment type="caution">
    <text evidence="2">The sequence shown here is derived from an EMBL/GenBank/DDBJ whole genome shotgun (WGS) entry which is preliminary data.</text>
</comment>
<feature type="non-terminal residue" evidence="2">
    <location>
        <position position="158"/>
    </location>
</feature>
<evidence type="ECO:0000313" key="2">
    <source>
        <dbReference type="EMBL" id="CAE7448496.1"/>
    </source>
</evidence>
<proteinExistence type="predicted"/>
<gene>
    <name evidence="2" type="ORF">SPIL2461_LOCUS10964</name>
</gene>
<organism evidence="2 3">
    <name type="scientific">Symbiodinium pilosum</name>
    <name type="common">Dinoflagellate</name>
    <dbReference type="NCBI Taxonomy" id="2952"/>
    <lineage>
        <taxon>Eukaryota</taxon>
        <taxon>Sar</taxon>
        <taxon>Alveolata</taxon>
        <taxon>Dinophyceae</taxon>
        <taxon>Suessiales</taxon>
        <taxon>Symbiodiniaceae</taxon>
        <taxon>Symbiodinium</taxon>
    </lineage>
</organism>
<dbReference type="AlphaFoldDB" id="A0A812RPA7"/>
<feature type="region of interest" description="Disordered" evidence="1">
    <location>
        <begin position="75"/>
        <end position="104"/>
    </location>
</feature>
<dbReference type="Proteomes" id="UP000649617">
    <property type="component" value="Unassembled WGS sequence"/>
</dbReference>
<accession>A0A812RPA7</accession>
<protein>
    <submittedName>
        <fullName evidence="2">Uncharacterized protein</fullName>
    </submittedName>
</protein>